<keyword evidence="14" id="KW-1185">Reference proteome</keyword>
<dbReference type="InterPro" id="IPR032675">
    <property type="entry name" value="LRR_dom_sf"/>
</dbReference>
<dbReference type="GeneID" id="104235282"/>
<keyword evidence="7" id="KW-0677">Repeat</keyword>
<evidence type="ECO:0000256" key="4">
    <source>
        <dbReference type="ARBA" id="ARBA00022614"/>
    </source>
</evidence>
<dbReference type="SMART" id="SM00369">
    <property type="entry name" value="LRR_TYP"/>
    <property type="match status" value="9"/>
</dbReference>
<keyword evidence="3" id="KW-1003">Cell membrane</keyword>
<dbReference type="AlphaFoldDB" id="A0A1U7X8W5"/>
<dbReference type="PANTHER" id="PTHR48065">
    <property type="entry name" value="OS10G0469600 PROTEIN"/>
    <property type="match status" value="1"/>
</dbReference>
<feature type="domain" description="Leucine-rich repeat-containing N-terminal plant-type" evidence="13">
    <location>
        <begin position="31"/>
        <end position="71"/>
    </location>
</feature>
<keyword evidence="6 12" id="KW-0732">Signal</keyword>
<evidence type="ECO:0000256" key="2">
    <source>
        <dbReference type="ARBA" id="ARBA00009592"/>
    </source>
</evidence>
<dbReference type="RefSeq" id="XP_009787303.1">
    <property type="nucleotide sequence ID" value="XM_009789001.1"/>
</dbReference>
<dbReference type="STRING" id="4096.A0A1U7X8W5"/>
<dbReference type="SUPFAM" id="SSF52058">
    <property type="entry name" value="L domain-like"/>
    <property type="match status" value="3"/>
</dbReference>
<organism evidence="14 15">
    <name type="scientific">Nicotiana sylvestris</name>
    <name type="common">Wood tobacco</name>
    <name type="synonym">South American tobacco</name>
    <dbReference type="NCBI Taxonomy" id="4096"/>
    <lineage>
        <taxon>Eukaryota</taxon>
        <taxon>Viridiplantae</taxon>
        <taxon>Streptophyta</taxon>
        <taxon>Embryophyta</taxon>
        <taxon>Tracheophyta</taxon>
        <taxon>Spermatophyta</taxon>
        <taxon>Magnoliopsida</taxon>
        <taxon>eudicotyledons</taxon>
        <taxon>Gunneridae</taxon>
        <taxon>Pentapetalae</taxon>
        <taxon>asterids</taxon>
        <taxon>lamiids</taxon>
        <taxon>Solanales</taxon>
        <taxon>Solanaceae</taxon>
        <taxon>Nicotianoideae</taxon>
        <taxon>Nicotianeae</taxon>
        <taxon>Nicotiana</taxon>
    </lineage>
</organism>
<keyword evidence="5 11" id="KW-0812">Transmembrane</keyword>
<dbReference type="Gene3D" id="3.80.10.10">
    <property type="entry name" value="Ribonuclease Inhibitor"/>
    <property type="match status" value="4"/>
</dbReference>
<dbReference type="Pfam" id="PF08263">
    <property type="entry name" value="LRRNT_2"/>
    <property type="match status" value="1"/>
</dbReference>
<feature type="signal peptide" evidence="12">
    <location>
        <begin position="1"/>
        <end position="22"/>
    </location>
</feature>
<evidence type="ECO:0000256" key="5">
    <source>
        <dbReference type="ARBA" id="ARBA00022692"/>
    </source>
</evidence>
<dbReference type="eggNOG" id="KOG0619">
    <property type="taxonomic scope" value="Eukaryota"/>
</dbReference>
<evidence type="ECO:0000256" key="6">
    <source>
        <dbReference type="ARBA" id="ARBA00022729"/>
    </source>
</evidence>
<evidence type="ECO:0000256" key="9">
    <source>
        <dbReference type="ARBA" id="ARBA00023136"/>
    </source>
</evidence>
<sequence>MFRQLFFILLLSICCRMNDVVAANSSICLQGQKVLLLQLRNNLTYNSEASIKLATWDERIDCCQWQGITCNVAGQVIGLDLSYESISGSINNSALPNLKFLSVIVLDWNDLSSPIPEFFADFSNLTVLSLRSCNLTGEVPEKIFQVPTLQKIDLSYNYVLRGSLPEFPSNASLESLVLSYTNFSGSLPKSIGLLTKLIDLELLDCNFTGQIPSSIENLTQLRYLDFSQNLFTGSVPSFRQSKNLTMINFQRNNFSGEISSSHWVGLENLIVLILSENSLSGIIPVSLFSLPSLQFLDLSANNFTGQITELQNVTSSSLIKLYLAGNKLEGPIPEFFFELHHLQELALSYNKFNGTVKWKKFTKLKNLVALVLSYNRLSVDTNISESELALLPHLSILRLASCNLYNISFLEKQSELTLLDLSINHIKGKIPNWIWDGGLTDLNLSRNQFTHLQEPYRFRNIDSLDLHLNLLTGEIPLPPRAALYVDFSSNKFTTSIPPDIGNHLSSVVFLSIANNTINGTIPSSICNATNLEVLDLSSNKLSGRIPACLAEQSSRSLKVLNLGRNNLRGNLPGNFSEKCSLETIDLRQNNLEGKIPRSISNCRKLKVLNLGNNKITDTLPCWLKSLSNLHVLVLRFNNFHGNIDCSGVNYTWPALQIIDLASNNFSGILPRNIFMDLEAMKVNSVEPHPRLYHLHFQSESASIAYYQDSVILSLKGREVTIGKILIIFNSIDLSNNSFIEGIPETVGELKSLRLLNLSHNALTGQIPAAVGNLKQLESLDLSFNKLEGRIPEKLSDLTFLWLLNLSYNELVGMIPQGNQLQTFSESSFVGNKGLCGFPLHKTCNSDIEEAALQPESEDVEGQFFSRTEMYVSVALGFAAGLAIIFLPLLVSRRWRECYNKLIDGLIFWVFSKVGVKKRQRNTSISEIYWKKKARKSHCQVPR</sequence>
<dbReference type="InterPro" id="IPR001611">
    <property type="entry name" value="Leu-rich_rpt"/>
</dbReference>
<keyword evidence="4" id="KW-0433">Leucine-rich repeat</keyword>
<dbReference type="Proteomes" id="UP000189701">
    <property type="component" value="Unplaced"/>
</dbReference>
<reference evidence="14" key="1">
    <citation type="journal article" date="2013" name="Genome Biol.">
        <title>Reference genomes and transcriptomes of Nicotiana sylvestris and Nicotiana tomentosiformis.</title>
        <authorList>
            <person name="Sierro N."/>
            <person name="Battey J.N."/>
            <person name="Ouadi S."/>
            <person name="Bovet L."/>
            <person name="Goepfert S."/>
            <person name="Bakaher N."/>
            <person name="Peitsch M.C."/>
            <person name="Ivanov N.V."/>
        </authorList>
    </citation>
    <scope>NUCLEOTIDE SEQUENCE [LARGE SCALE GENOMIC DNA]</scope>
</reference>
<evidence type="ECO:0000313" key="15">
    <source>
        <dbReference type="RefSeq" id="XP_009787303.1"/>
    </source>
</evidence>
<dbReference type="Pfam" id="PF00560">
    <property type="entry name" value="LRR_1"/>
    <property type="match status" value="5"/>
</dbReference>
<evidence type="ECO:0000259" key="13">
    <source>
        <dbReference type="Pfam" id="PF08263"/>
    </source>
</evidence>
<protein>
    <submittedName>
        <fullName evidence="15">Receptor-like protein 12</fullName>
    </submittedName>
</protein>
<gene>
    <name evidence="15" type="primary">LOC104235282</name>
</gene>
<accession>A0A1U7X8W5</accession>
<keyword evidence="8 11" id="KW-1133">Transmembrane helix</keyword>
<evidence type="ECO:0000256" key="10">
    <source>
        <dbReference type="ARBA" id="ARBA00023180"/>
    </source>
</evidence>
<dbReference type="FunFam" id="3.80.10.10:FF:000095">
    <property type="entry name" value="LRR receptor-like serine/threonine-protein kinase GSO1"/>
    <property type="match status" value="2"/>
</dbReference>
<dbReference type="PRINTS" id="PR00019">
    <property type="entry name" value="LEURICHRPT"/>
</dbReference>
<dbReference type="PANTHER" id="PTHR48065:SF5">
    <property type="entry name" value="RECEPTOR-LIKE PROTEIN CF-9 HOMOLOG"/>
    <property type="match status" value="1"/>
</dbReference>
<feature type="transmembrane region" description="Helical" evidence="11">
    <location>
        <begin position="869"/>
        <end position="890"/>
    </location>
</feature>
<evidence type="ECO:0000256" key="12">
    <source>
        <dbReference type="SAM" id="SignalP"/>
    </source>
</evidence>
<comment type="subcellular location">
    <subcellularLocation>
        <location evidence="1">Cell membrane</location>
        <topology evidence="1">Single-pass membrane protein</topology>
    </subcellularLocation>
</comment>
<dbReference type="GO" id="GO:0005886">
    <property type="term" value="C:plasma membrane"/>
    <property type="evidence" value="ECO:0007669"/>
    <property type="project" value="UniProtKB-SubCell"/>
</dbReference>
<keyword evidence="9 11" id="KW-0472">Membrane</keyword>
<evidence type="ECO:0000256" key="11">
    <source>
        <dbReference type="SAM" id="Phobius"/>
    </source>
</evidence>
<evidence type="ECO:0000256" key="1">
    <source>
        <dbReference type="ARBA" id="ARBA00004162"/>
    </source>
</evidence>
<feature type="chain" id="PRO_5010561905" evidence="12">
    <location>
        <begin position="23"/>
        <end position="942"/>
    </location>
</feature>
<dbReference type="SMART" id="SM00365">
    <property type="entry name" value="LRR_SD22"/>
    <property type="match status" value="6"/>
</dbReference>
<name>A0A1U7X8W5_NICSY</name>
<proteinExistence type="inferred from homology"/>
<dbReference type="GO" id="GO:0006952">
    <property type="term" value="P:defense response"/>
    <property type="evidence" value="ECO:0007669"/>
    <property type="project" value="UniProtKB-ARBA"/>
</dbReference>
<evidence type="ECO:0000313" key="14">
    <source>
        <dbReference type="Proteomes" id="UP000189701"/>
    </source>
</evidence>
<dbReference type="KEGG" id="nsy:104235282"/>
<dbReference type="InterPro" id="IPR013210">
    <property type="entry name" value="LRR_N_plant-typ"/>
</dbReference>
<reference evidence="15" key="2">
    <citation type="submission" date="2025-08" db="UniProtKB">
        <authorList>
            <consortium name="RefSeq"/>
        </authorList>
    </citation>
    <scope>IDENTIFICATION</scope>
    <source>
        <tissue evidence="15">Leaf</tissue>
    </source>
</reference>
<dbReference type="Pfam" id="PF13855">
    <property type="entry name" value="LRR_8"/>
    <property type="match status" value="4"/>
</dbReference>
<keyword evidence="10" id="KW-0325">Glycoprotein</keyword>
<evidence type="ECO:0000256" key="3">
    <source>
        <dbReference type="ARBA" id="ARBA00022475"/>
    </source>
</evidence>
<dbReference type="InterPro" id="IPR003591">
    <property type="entry name" value="Leu-rich_rpt_typical-subtyp"/>
</dbReference>
<comment type="similarity">
    <text evidence="2">Belongs to the RLP family.</text>
</comment>
<dbReference type="FunFam" id="3.80.10.10:FF:000111">
    <property type="entry name" value="LRR receptor-like serine/threonine-protein kinase ERECTA"/>
    <property type="match status" value="1"/>
</dbReference>
<dbReference type="GO" id="GO:0051707">
    <property type="term" value="P:response to other organism"/>
    <property type="evidence" value="ECO:0007669"/>
    <property type="project" value="UniProtKB-ARBA"/>
</dbReference>
<evidence type="ECO:0000256" key="7">
    <source>
        <dbReference type="ARBA" id="ARBA00022737"/>
    </source>
</evidence>
<evidence type="ECO:0000256" key="8">
    <source>
        <dbReference type="ARBA" id="ARBA00022989"/>
    </source>
</evidence>